<name>A0A2S7U858_9FLAO</name>
<comment type="caution">
    <text evidence="1">The sequence shown here is derived from an EMBL/GenBank/DDBJ whole genome shotgun (WGS) entry which is preliminary data.</text>
</comment>
<keyword evidence="2" id="KW-1185">Reference proteome</keyword>
<protein>
    <submittedName>
        <fullName evidence="1">Uncharacterized protein</fullName>
    </submittedName>
</protein>
<evidence type="ECO:0000313" key="2">
    <source>
        <dbReference type="Proteomes" id="UP000239747"/>
    </source>
</evidence>
<sequence length="102" mass="10854">MFMIILKFKRTLNLILMKNLLFLLGIILLSSATAVQFEGCECGDHETGITTYNVGEGEGCCSGEAGVVGFITSYEYSEGVWRVSGQSKITGSAAQSACCPDA</sequence>
<reference evidence="1 2" key="1">
    <citation type="submission" date="2017-01" db="EMBL/GenBank/DDBJ databases">
        <title>Trade-off between light-utilization and light-protection in marine flavobacteria.</title>
        <authorList>
            <person name="Kumagai Y."/>
            <person name="Yoshizawa S."/>
            <person name="Kogure K."/>
            <person name="Iwasaki W."/>
        </authorList>
    </citation>
    <scope>NUCLEOTIDE SEQUENCE [LARGE SCALE GENOMIC DNA]</scope>
    <source>
        <strain evidence="1 2">KCTC 32109</strain>
    </source>
</reference>
<accession>A0A2S7U858</accession>
<dbReference type="AlphaFoldDB" id="A0A2S7U858"/>
<gene>
    <name evidence="1" type="ORF">BST92_00295</name>
</gene>
<proteinExistence type="predicted"/>
<dbReference type="Proteomes" id="UP000239747">
    <property type="component" value="Unassembled WGS sequence"/>
</dbReference>
<dbReference type="EMBL" id="MTPW01000001">
    <property type="protein sequence ID" value="PQJ30473.1"/>
    <property type="molecule type" value="Genomic_DNA"/>
</dbReference>
<evidence type="ECO:0000313" key="1">
    <source>
        <dbReference type="EMBL" id="PQJ30473.1"/>
    </source>
</evidence>
<organism evidence="1 2">
    <name type="scientific">Nonlabens arenilitoris</name>
    <dbReference type="NCBI Taxonomy" id="1217969"/>
    <lineage>
        <taxon>Bacteria</taxon>
        <taxon>Pseudomonadati</taxon>
        <taxon>Bacteroidota</taxon>
        <taxon>Flavobacteriia</taxon>
        <taxon>Flavobacteriales</taxon>
        <taxon>Flavobacteriaceae</taxon>
        <taxon>Nonlabens</taxon>
    </lineage>
</organism>